<dbReference type="Proteomes" id="UP000625711">
    <property type="component" value="Unassembled WGS sequence"/>
</dbReference>
<dbReference type="EMBL" id="JAACXV010000014">
    <property type="protein sequence ID" value="KAF7287311.1"/>
    <property type="molecule type" value="Genomic_DNA"/>
</dbReference>
<organism evidence="1 2">
    <name type="scientific">Rhynchophorus ferrugineus</name>
    <name type="common">Red palm weevil</name>
    <name type="synonym">Curculio ferrugineus</name>
    <dbReference type="NCBI Taxonomy" id="354439"/>
    <lineage>
        <taxon>Eukaryota</taxon>
        <taxon>Metazoa</taxon>
        <taxon>Ecdysozoa</taxon>
        <taxon>Arthropoda</taxon>
        <taxon>Hexapoda</taxon>
        <taxon>Insecta</taxon>
        <taxon>Pterygota</taxon>
        <taxon>Neoptera</taxon>
        <taxon>Endopterygota</taxon>
        <taxon>Coleoptera</taxon>
        <taxon>Polyphaga</taxon>
        <taxon>Cucujiformia</taxon>
        <taxon>Curculionidae</taxon>
        <taxon>Dryophthorinae</taxon>
        <taxon>Rhynchophorus</taxon>
    </lineage>
</organism>
<evidence type="ECO:0000313" key="1">
    <source>
        <dbReference type="EMBL" id="KAF7287311.1"/>
    </source>
</evidence>
<keyword evidence="2" id="KW-1185">Reference proteome</keyword>
<accession>A0A834MLR1</accession>
<dbReference type="AlphaFoldDB" id="A0A834MLR1"/>
<comment type="caution">
    <text evidence="1">The sequence shown here is derived from an EMBL/GenBank/DDBJ whole genome shotgun (WGS) entry which is preliminary data.</text>
</comment>
<name>A0A834MLR1_RHYFE</name>
<protein>
    <submittedName>
        <fullName evidence="1">Uncharacterized protein</fullName>
    </submittedName>
</protein>
<gene>
    <name evidence="1" type="ORF">GWI33_001676</name>
</gene>
<sequence length="122" mass="13388">MIKPTIQANKKGGKCNQNMLKMKPTKKYIPTNESRRSRVRCDAHALPLSCGPPLLLQQRQRANGGVLQEHRSQAVAVTLATAWTARVLSATPSNVVKSKILFQPEGKSLSTVRSFSINTFSA</sequence>
<evidence type="ECO:0000313" key="2">
    <source>
        <dbReference type="Proteomes" id="UP000625711"/>
    </source>
</evidence>
<reference evidence="1" key="1">
    <citation type="submission" date="2020-08" db="EMBL/GenBank/DDBJ databases">
        <title>Genome sequencing and assembly of the red palm weevil Rhynchophorus ferrugineus.</title>
        <authorList>
            <person name="Dias G.B."/>
            <person name="Bergman C.M."/>
            <person name="Manee M."/>
        </authorList>
    </citation>
    <scope>NUCLEOTIDE SEQUENCE</scope>
    <source>
        <strain evidence="1">AA-2017</strain>
        <tissue evidence="1">Whole larva</tissue>
    </source>
</reference>
<proteinExistence type="predicted"/>